<evidence type="ECO:0000256" key="3">
    <source>
        <dbReference type="ARBA" id="ARBA00022989"/>
    </source>
</evidence>
<feature type="transmembrane region" description="Helical" evidence="5">
    <location>
        <begin position="113"/>
        <end position="130"/>
    </location>
</feature>
<proteinExistence type="predicted"/>
<evidence type="ECO:0000256" key="5">
    <source>
        <dbReference type="SAM" id="Phobius"/>
    </source>
</evidence>
<keyword evidence="7" id="KW-1185">Reference proteome</keyword>
<dbReference type="InterPro" id="IPR023352">
    <property type="entry name" value="MAPEG-like_dom_sf"/>
</dbReference>
<comment type="caution">
    <text evidence="6">The sequence shown here is derived from an EMBL/GenBank/DDBJ whole genome shotgun (WGS) entry which is preliminary data.</text>
</comment>
<evidence type="ECO:0000313" key="7">
    <source>
        <dbReference type="Proteomes" id="UP000575083"/>
    </source>
</evidence>
<evidence type="ECO:0000256" key="4">
    <source>
        <dbReference type="ARBA" id="ARBA00023136"/>
    </source>
</evidence>
<evidence type="ECO:0000256" key="2">
    <source>
        <dbReference type="ARBA" id="ARBA00022692"/>
    </source>
</evidence>
<keyword evidence="4 5" id="KW-0472">Membrane</keyword>
<organism evidence="6 7">
    <name type="scientific">Acidovorax soli</name>
    <dbReference type="NCBI Taxonomy" id="592050"/>
    <lineage>
        <taxon>Bacteria</taxon>
        <taxon>Pseudomonadati</taxon>
        <taxon>Pseudomonadota</taxon>
        <taxon>Betaproteobacteria</taxon>
        <taxon>Burkholderiales</taxon>
        <taxon>Comamonadaceae</taxon>
        <taxon>Acidovorax</taxon>
    </lineage>
</organism>
<dbReference type="GO" id="GO:0016020">
    <property type="term" value="C:membrane"/>
    <property type="evidence" value="ECO:0007669"/>
    <property type="project" value="UniProtKB-SubCell"/>
</dbReference>
<dbReference type="PANTHER" id="PTHR35371:SF1">
    <property type="entry name" value="BLR7753 PROTEIN"/>
    <property type="match status" value="1"/>
</dbReference>
<feature type="transmembrane region" description="Helical" evidence="5">
    <location>
        <begin position="6"/>
        <end position="25"/>
    </location>
</feature>
<accession>A0A7X0U9Q4</accession>
<dbReference type="Gene3D" id="1.20.120.550">
    <property type="entry name" value="Membrane associated eicosanoid/glutathione metabolism-like domain"/>
    <property type="match status" value="1"/>
</dbReference>
<dbReference type="EMBL" id="JACHLK010000005">
    <property type="protein sequence ID" value="MBB6560248.1"/>
    <property type="molecule type" value="Genomic_DNA"/>
</dbReference>
<dbReference type="InterPro" id="IPR001129">
    <property type="entry name" value="Membr-assoc_MAPEG"/>
</dbReference>
<dbReference type="Pfam" id="PF01124">
    <property type="entry name" value="MAPEG"/>
    <property type="match status" value="1"/>
</dbReference>
<comment type="subcellular location">
    <subcellularLocation>
        <location evidence="1">Membrane</location>
    </subcellularLocation>
</comment>
<evidence type="ECO:0000256" key="1">
    <source>
        <dbReference type="ARBA" id="ARBA00004370"/>
    </source>
</evidence>
<keyword evidence="2 5" id="KW-0812">Transmembrane</keyword>
<sequence length="131" mass="14224">MTPILTLVVYFAIITWLLVVVASLIRARAWTPSGLLLAFGNRDHLDDPGAFAGRAERTARNSFENLVFFAILGLAATASNRTGSLVVLGAQVFFWARMVYIPVYYIGIPYVRTATWAVSIAGLGMMAAALL</sequence>
<protein>
    <submittedName>
        <fullName evidence="6">Putative MAPEG superfamily protein</fullName>
    </submittedName>
</protein>
<dbReference type="Proteomes" id="UP000575083">
    <property type="component" value="Unassembled WGS sequence"/>
</dbReference>
<evidence type="ECO:0000313" key="6">
    <source>
        <dbReference type="EMBL" id="MBB6560248.1"/>
    </source>
</evidence>
<keyword evidence="3 5" id="KW-1133">Transmembrane helix</keyword>
<dbReference type="AlphaFoldDB" id="A0A7X0U9Q4"/>
<reference evidence="6 7" key="1">
    <citation type="submission" date="2020-08" db="EMBL/GenBank/DDBJ databases">
        <title>Functional genomics of gut bacteria from endangered species of beetles.</title>
        <authorList>
            <person name="Carlos-Shanley C."/>
        </authorList>
    </citation>
    <scope>NUCLEOTIDE SEQUENCE [LARGE SCALE GENOMIC DNA]</scope>
    <source>
        <strain evidence="6 7">S00198</strain>
    </source>
</reference>
<name>A0A7X0U9Q4_9BURK</name>
<dbReference type="PANTHER" id="PTHR35371">
    <property type="entry name" value="INNER MEMBRANE PROTEIN"/>
    <property type="match status" value="1"/>
</dbReference>
<dbReference type="SUPFAM" id="SSF161084">
    <property type="entry name" value="MAPEG domain-like"/>
    <property type="match status" value="1"/>
</dbReference>
<feature type="transmembrane region" description="Helical" evidence="5">
    <location>
        <begin position="63"/>
        <end position="79"/>
    </location>
</feature>
<dbReference type="RefSeq" id="WP_184858046.1">
    <property type="nucleotide sequence ID" value="NZ_JACHLK010000005.1"/>
</dbReference>
<gene>
    <name evidence="6" type="ORF">HNP48_002922</name>
</gene>